<proteinExistence type="predicted"/>
<dbReference type="SUPFAM" id="SSF110857">
    <property type="entry name" value="Gamma-glutamyl cyclotransferase-like"/>
    <property type="match status" value="1"/>
</dbReference>
<sequence>MTCHVHSAFTGKCEDAEEERIVSVTAAALPFFVYGTLRPGEVNHGLLLRGRTRAEEPALLPDAVLYAGPGYPYAVHAPGGTVTGDLVTAHPWAYDALLAELDRLEEYRPGDPHTLYERVERATVVRAAGGPPVRAWVYLAGPVVAARLRACGELIEGGDWRARRR</sequence>
<dbReference type="InterPro" id="IPR036568">
    <property type="entry name" value="GGCT-like_sf"/>
</dbReference>
<feature type="domain" description="Gamma-glutamylcyclotransferase AIG2-like" evidence="1">
    <location>
        <begin position="31"/>
        <end position="161"/>
    </location>
</feature>
<dbReference type="Proteomes" id="UP000308632">
    <property type="component" value="Unassembled WGS sequence"/>
</dbReference>
<dbReference type="Pfam" id="PF06094">
    <property type="entry name" value="GGACT"/>
    <property type="match status" value="1"/>
</dbReference>
<evidence type="ECO:0000313" key="2">
    <source>
        <dbReference type="EMBL" id="TKT11154.1"/>
    </source>
</evidence>
<keyword evidence="2" id="KW-0808">Transferase</keyword>
<protein>
    <submittedName>
        <fullName evidence="2">Gamma-glutamylcyclotransferase</fullName>
    </submittedName>
</protein>
<dbReference type="GO" id="GO:0016740">
    <property type="term" value="F:transferase activity"/>
    <property type="evidence" value="ECO:0007669"/>
    <property type="project" value="UniProtKB-KW"/>
</dbReference>
<evidence type="ECO:0000313" key="3">
    <source>
        <dbReference type="Proteomes" id="UP000308632"/>
    </source>
</evidence>
<evidence type="ECO:0000259" key="1">
    <source>
        <dbReference type="Pfam" id="PF06094"/>
    </source>
</evidence>
<dbReference type="Gene3D" id="3.10.490.10">
    <property type="entry name" value="Gamma-glutamyl cyclotransferase-like"/>
    <property type="match status" value="1"/>
</dbReference>
<dbReference type="InterPro" id="IPR009288">
    <property type="entry name" value="AIG2-like_dom"/>
</dbReference>
<dbReference type="CDD" id="cd06661">
    <property type="entry name" value="GGCT_like"/>
    <property type="match status" value="1"/>
</dbReference>
<dbReference type="InterPro" id="IPR013024">
    <property type="entry name" value="GGCT-like"/>
</dbReference>
<name>A0A4U5X7N2_STRGB</name>
<dbReference type="AlphaFoldDB" id="A0A4U5X7N2"/>
<accession>A0A4U5X7N2</accession>
<organism evidence="2 3">
    <name type="scientific">Streptomyces galbus</name>
    <dbReference type="NCBI Taxonomy" id="33898"/>
    <lineage>
        <taxon>Bacteria</taxon>
        <taxon>Bacillati</taxon>
        <taxon>Actinomycetota</taxon>
        <taxon>Actinomycetes</taxon>
        <taxon>Kitasatosporales</taxon>
        <taxon>Streptomycetaceae</taxon>
        <taxon>Streptomyces</taxon>
    </lineage>
</organism>
<comment type="caution">
    <text evidence="2">The sequence shown here is derived from an EMBL/GenBank/DDBJ whole genome shotgun (WGS) entry which is preliminary data.</text>
</comment>
<dbReference type="EMBL" id="SZPR01000004">
    <property type="protein sequence ID" value="TKT11154.1"/>
    <property type="molecule type" value="Genomic_DNA"/>
</dbReference>
<gene>
    <name evidence="2" type="ORF">E4U92_03275</name>
</gene>
<reference evidence="2 3" key="1">
    <citation type="submission" date="2019-04" db="EMBL/GenBank/DDBJ databases">
        <title>Streptomyces lasaliensis sp.nov., an Actinomycete isolated from soil which produces the polyether antibiotic lasalocid.</title>
        <authorList>
            <person name="Erwin G."/>
            <person name="Haber C."/>
        </authorList>
    </citation>
    <scope>NUCLEOTIDE SEQUENCE [LARGE SCALE GENOMIC DNA]</scope>
    <source>
        <strain evidence="2 3">DSM 40089</strain>
    </source>
</reference>